<reference evidence="3" key="1">
    <citation type="submission" date="2016-05" db="EMBL/GenBank/DDBJ databases">
        <title>Comparative genomics of biotechnologically important yeasts.</title>
        <authorList>
            <consortium name="DOE Joint Genome Institute"/>
            <person name="Riley R."/>
            <person name="Haridas S."/>
            <person name="Wolfe K.H."/>
            <person name="Lopes M.R."/>
            <person name="Hittinger C.T."/>
            <person name="Goker M."/>
            <person name="Salamov A."/>
            <person name="Wisecaver J."/>
            <person name="Long T.M."/>
            <person name="Aerts A.L."/>
            <person name="Barry K."/>
            <person name="Choi C."/>
            <person name="Clum A."/>
            <person name="Coughlan A.Y."/>
            <person name="Deshpande S."/>
            <person name="Douglass A.P."/>
            <person name="Hanson S.J."/>
            <person name="Klenk H.-P."/>
            <person name="Labutti K."/>
            <person name="Lapidus A."/>
            <person name="Lindquist E."/>
            <person name="Lipzen A."/>
            <person name="Meier-Kolthoff J.P."/>
            <person name="Ohm R.A."/>
            <person name="Otillar R.P."/>
            <person name="Pangilinan J."/>
            <person name="Peng Y."/>
            <person name="Rokas A."/>
            <person name="Rosa C.A."/>
            <person name="Scheuner C."/>
            <person name="Sibirny A.A."/>
            <person name="Slot J.C."/>
            <person name="Stielow J.B."/>
            <person name="Sun H."/>
            <person name="Kurtzman C.P."/>
            <person name="Blackwell M."/>
            <person name="Grigoriev I.V."/>
            <person name="Jeffries T.W."/>
        </authorList>
    </citation>
    <scope>NUCLEOTIDE SEQUENCE [LARGE SCALE GENOMIC DNA]</scope>
    <source>
        <strain evidence="3">DSM 1968</strain>
    </source>
</reference>
<name>A0A1D2V9R1_9ASCO</name>
<organism evidence="2 3">
    <name type="scientific">Ascoidea rubescens DSM 1968</name>
    <dbReference type="NCBI Taxonomy" id="1344418"/>
    <lineage>
        <taxon>Eukaryota</taxon>
        <taxon>Fungi</taxon>
        <taxon>Dikarya</taxon>
        <taxon>Ascomycota</taxon>
        <taxon>Saccharomycotina</taxon>
        <taxon>Saccharomycetes</taxon>
        <taxon>Ascoideaceae</taxon>
        <taxon>Ascoidea</taxon>
    </lineage>
</organism>
<sequence length="1316" mass="156348">MYSACSASRLVRPASSFHFPCFSTSSASHSFFNHNPFFSDPTYDLPPLKAATLAAKSAELAVSASKKIAREQQIKDEINCLARRAILERKRLMENSDNFDNSASSIKKSYFKVTNKYYKNPTRIVRRISAEDAERHAEHEAKVRARIFKICAEQVRAKYAAIDNRKYLSLKKFLNKYSGPVPLKYAHYKLLMKKNMFSVPVKSIISKLQTQNQLLRLEDYLHLISVLNQKKKYRLIVNLYTAYSAFPYIAHNIDVLSISIKAFYNVEDYDYISNVLFSLYSKLNFEDLDSTIIYYCLDSFLILRNPNTFITFYAVFLKSNNSFISAKTNKLKRDINLYIKKNRSNFPPDFSPQNSIKDISQKVFKAYSKLSVHNNYALIFKFLKLSPNFRRFFRLINIMQPLNNHFSPSTFALLYNYFQNYSRLNDKNQDFESADIPNDLESERLSKLSELNDIFLNLMPSPVDQAIYKTELLKFKLTSFFRNSPKFNQLRYDLTQDQLSTYNNKEYDFWEKVLSIRANIWENFMSTDEWKLIQKKNQKKLANVFSQNAKNTKQNKNKNNNNNSSNNKTNQHNQNDNNNKVIIPRYSPVELNHFLADILLCFVDRLEFENIQRILNLFKKDQIYFSKKFLVYISYYFRNTSNFSGYLTFLKNSTNIKTNINPNLIHHHPLTLTSDIFDYYFMKSNVPNFDFEVLVGLYQAFIRSYPTLAYLITTRLLEFFARLRRKNKSFISSYEINKYERKLRKQTFTQSKTSLFKKKSAIYYNNSLIRSFRETKYNDELDTSFFAPPQTTASSQIKTLRATDLPSFKRLLLTMKALLAINRSKSAFKVIKLMKKLKYLNNEKNLEQLDFALFQESTNRAIFGKIMTLNRFNTERVNCPIDTRSAIQNRMYQTGIRLNRKMKDWEREAIRSRYRTFFKKMRRNYIDSKLEIFNMRRFRSRMCLILSRERRVQSSASLIKRVARDEFWGLRKNFYGNRYSAKDDVINELYTTFERNSAHLEFVGYIRYARLFFFHNQIEKAEEILLDLLKNNGNKKGKFLLKRTDMSMNEQANINAYYILLMKIFIKKLEFEKLRNLFKEIIKFNNLDNEELFYNKRITEENKYNLCISTDYTFIKEIKRNVYKFFLETLNDMLVQEYGNNRSILSIMQKIKIPLYEDFLEQFGQHNPRVIDLNSMLYRQEQFHRFKKKAKGTRLFCELVISARLRRLTIDCSFQSSGLKDHSFDPSLLKDYEKLQNLLKEISITINSFKAFLKLLLVCYDFSRKEGFYLLKDMMNFLDEWILVTKENISRKNKRMGAKTPVDDRFSVPNCINVPK</sequence>
<dbReference type="EMBL" id="KV454492">
    <property type="protein sequence ID" value="ODV58391.1"/>
    <property type="molecule type" value="Genomic_DNA"/>
</dbReference>
<dbReference type="GeneID" id="30962518"/>
<dbReference type="RefSeq" id="XP_020044698.1">
    <property type="nucleotide sequence ID" value="XM_020188882.1"/>
</dbReference>
<evidence type="ECO:0000313" key="3">
    <source>
        <dbReference type="Proteomes" id="UP000095038"/>
    </source>
</evidence>
<gene>
    <name evidence="2" type="ORF">ASCRUDRAFT_120535</name>
</gene>
<accession>A0A1D2V9R1</accession>
<evidence type="ECO:0000256" key="1">
    <source>
        <dbReference type="SAM" id="MobiDB-lite"/>
    </source>
</evidence>
<dbReference type="Proteomes" id="UP000095038">
    <property type="component" value="Unassembled WGS sequence"/>
</dbReference>
<dbReference type="PANTHER" id="PTHR42264:SF6">
    <property type="entry name" value="TRANSMEMBRANE PROTEIN"/>
    <property type="match status" value="1"/>
</dbReference>
<dbReference type="InParanoid" id="A0A1D2V9R1"/>
<dbReference type="PANTHER" id="PTHR42264">
    <property type="entry name" value="EPHRIN_REC_LIKE DOMAIN-CONTAINING PROTEIN"/>
    <property type="match status" value="1"/>
</dbReference>
<feature type="compositionally biased region" description="Low complexity" evidence="1">
    <location>
        <begin position="547"/>
        <end position="579"/>
    </location>
</feature>
<keyword evidence="3" id="KW-1185">Reference proteome</keyword>
<proteinExistence type="predicted"/>
<protein>
    <submittedName>
        <fullName evidence="2">Uncharacterized protein</fullName>
    </submittedName>
</protein>
<evidence type="ECO:0000313" key="2">
    <source>
        <dbReference type="EMBL" id="ODV58391.1"/>
    </source>
</evidence>
<feature type="region of interest" description="Disordered" evidence="1">
    <location>
        <begin position="546"/>
        <end position="579"/>
    </location>
</feature>